<reference evidence="2 3" key="1">
    <citation type="submission" date="2023-07" db="EMBL/GenBank/DDBJ databases">
        <title>Sorghum-associated microbial communities from plants grown in Nebraska, USA.</title>
        <authorList>
            <person name="Schachtman D."/>
        </authorList>
    </citation>
    <scope>NUCLEOTIDE SEQUENCE [LARGE SCALE GENOMIC DNA]</scope>
    <source>
        <strain evidence="2 3">3262</strain>
    </source>
</reference>
<comment type="caution">
    <text evidence="2">The sequence shown here is derived from an EMBL/GenBank/DDBJ whole genome shotgun (WGS) entry which is preliminary data.</text>
</comment>
<accession>A0ABU1T4Y6</accession>
<name>A0ABU1T4Y6_9SPHI</name>
<dbReference type="EMBL" id="JAVDUU010000001">
    <property type="protein sequence ID" value="MDR6940449.1"/>
    <property type="molecule type" value="Genomic_DNA"/>
</dbReference>
<protein>
    <submittedName>
        <fullName evidence="2">Uncharacterized protein</fullName>
    </submittedName>
</protein>
<dbReference type="InterPro" id="IPR046732">
    <property type="entry name" value="DUF6624"/>
</dbReference>
<proteinExistence type="predicted"/>
<sequence>MKVILLVTILCLTIIMPARAQKKAFNKALADSLNSWALLDQVAAKAPEGKYKAMGWEKFGQFQDSVFDAHQLLLSKVFDLYGYPGYDLVGKKGSNNFWLMVQHCDKHLAFQQKVLNAMKEELAKNNADSKNYAYLTDRVKINTKQKQVYGTQLTYNTDSCQAIPKPLADSLNVNQRRKEVGLEPIEKYLNSMSELHFMMNKATYEKKGITRPKLLTVPKENNSDKP</sequence>
<keyword evidence="1" id="KW-0732">Signal</keyword>
<keyword evidence="3" id="KW-1185">Reference proteome</keyword>
<gene>
    <name evidence="2" type="ORF">J2W55_000277</name>
</gene>
<dbReference type="RefSeq" id="WP_310091113.1">
    <property type="nucleotide sequence ID" value="NZ_JAVDUU010000001.1"/>
</dbReference>
<feature type="signal peptide" evidence="1">
    <location>
        <begin position="1"/>
        <end position="20"/>
    </location>
</feature>
<evidence type="ECO:0000256" key="1">
    <source>
        <dbReference type="SAM" id="SignalP"/>
    </source>
</evidence>
<dbReference type="Pfam" id="PF20329">
    <property type="entry name" value="DUF6624"/>
    <property type="match status" value="1"/>
</dbReference>
<evidence type="ECO:0000313" key="2">
    <source>
        <dbReference type="EMBL" id="MDR6940449.1"/>
    </source>
</evidence>
<dbReference type="Proteomes" id="UP001247620">
    <property type="component" value="Unassembled WGS sequence"/>
</dbReference>
<feature type="chain" id="PRO_5046157250" evidence="1">
    <location>
        <begin position="21"/>
        <end position="226"/>
    </location>
</feature>
<evidence type="ECO:0000313" key="3">
    <source>
        <dbReference type="Proteomes" id="UP001247620"/>
    </source>
</evidence>
<organism evidence="2 3">
    <name type="scientific">Mucilaginibacter pocheonensis</name>
    <dbReference type="NCBI Taxonomy" id="398050"/>
    <lineage>
        <taxon>Bacteria</taxon>
        <taxon>Pseudomonadati</taxon>
        <taxon>Bacteroidota</taxon>
        <taxon>Sphingobacteriia</taxon>
        <taxon>Sphingobacteriales</taxon>
        <taxon>Sphingobacteriaceae</taxon>
        <taxon>Mucilaginibacter</taxon>
    </lineage>
</organism>